<protein>
    <submittedName>
        <fullName evidence="1">Uncharacterized protein</fullName>
    </submittedName>
</protein>
<comment type="caution">
    <text evidence="1">The sequence shown here is derived from an EMBL/GenBank/DDBJ whole genome shotgun (WGS) entry which is preliminary data.</text>
</comment>
<dbReference type="Proteomes" id="UP000827872">
    <property type="component" value="Linkage Group LG11"/>
</dbReference>
<accession>A0ACB8FTB7</accession>
<keyword evidence="2" id="KW-1185">Reference proteome</keyword>
<proteinExistence type="predicted"/>
<gene>
    <name evidence="1" type="ORF">K3G42_006025</name>
</gene>
<name>A0ACB8FTB7_9SAUR</name>
<dbReference type="EMBL" id="CM037624">
    <property type="protein sequence ID" value="KAH8010500.1"/>
    <property type="molecule type" value="Genomic_DNA"/>
</dbReference>
<sequence>MAGVELCEPIQLYNILNQATKSSRLAERNYLCLIDARTKREYDESHLITAIRMKRDPSGSYIVPPSANLDYVRHCVVYDGTTEILSSDYVEDVAADEEINARSGSAMRCARVVQEYTRFPVRVLKGGYERFTISYHFLQTQKIFWMPRELEDFLPYPVEIVPVPDSPEADMLTFFGDVCHFIERHTQQDAVLVFSTLGISRCCTAVMAYLMHSCKLYLKNAWRYVQNCKNDIRPNRGFVRQLSEWEARLYLSSVTNISEPSY</sequence>
<evidence type="ECO:0000313" key="2">
    <source>
        <dbReference type="Proteomes" id="UP000827872"/>
    </source>
</evidence>
<organism evidence="1 2">
    <name type="scientific">Sphaerodactylus townsendi</name>
    <dbReference type="NCBI Taxonomy" id="933632"/>
    <lineage>
        <taxon>Eukaryota</taxon>
        <taxon>Metazoa</taxon>
        <taxon>Chordata</taxon>
        <taxon>Craniata</taxon>
        <taxon>Vertebrata</taxon>
        <taxon>Euteleostomi</taxon>
        <taxon>Lepidosauria</taxon>
        <taxon>Squamata</taxon>
        <taxon>Bifurcata</taxon>
        <taxon>Gekkota</taxon>
        <taxon>Sphaerodactylidae</taxon>
        <taxon>Sphaerodactylus</taxon>
    </lineage>
</organism>
<evidence type="ECO:0000313" key="1">
    <source>
        <dbReference type="EMBL" id="KAH8010500.1"/>
    </source>
</evidence>
<reference evidence="1" key="1">
    <citation type="submission" date="2021-08" db="EMBL/GenBank/DDBJ databases">
        <title>The first chromosome-level gecko genome reveals the dynamic sex chromosomes of Neotropical dwarf geckos (Sphaerodactylidae: Sphaerodactylus).</title>
        <authorList>
            <person name="Pinto B.J."/>
            <person name="Keating S.E."/>
            <person name="Gamble T."/>
        </authorList>
    </citation>
    <scope>NUCLEOTIDE SEQUENCE</scope>
    <source>
        <strain evidence="1">TG3544</strain>
    </source>
</reference>